<keyword evidence="3" id="KW-1185">Reference proteome</keyword>
<evidence type="ECO:0000313" key="3">
    <source>
        <dbReference type="Proteomes" id="UP001066276"/>
    </source>
</evidence>
<dbReference type="AlphaFoldDB" id="A0AAV7TDK1"/>
<evidence type="ECO:0000256" key="1">
    <source>
        <dbReference type="SAM" id="MobiDB-lite"/>
    </source>
</evidence>
<dbReference type="Proteomes" id="UP001066276">
    <property type="component" value="Chromosome 4_1"/>
</dbReference>
<sequence>MAEAPRSHRRDRRFSATLAPAVVIRCPGNYESPSHQPFHGGRNRHGKDGRKGSRGAPGGPTHIFTVCTADSKKRDGCNCTRRTAATPPAPMLLPTSALGRWAETLFLPTGPVGML</sequence>
<organism evidence="2 3">
    <name type="scientific">Pleurodeles waltl</name>
    <name type="common">Iberian ribbed newt</name>
    <dbReference type="NCBI Taxonomy" id="8319"/>
    <lineage>
        <taxon>Eukaryota</taxon>
        <taxon>Metazoa</taxon>
        <taxon>Chordata</taxon>
        <taxon>Craniata</taxon>
        <taxon>Vertebrata</taxon>
        <taxon>Euteleostomi</taxon>
        <taxon>Amphibia</taxon>
        <taxon>Batrachia</taxon>
        <taxon>Caudata</taxon>
        <taxon>Salamandroidea</taxon>
        <taxon>Salamandridae</taxon>
        <taxon>Pleurodelinae</taxon>
        <taxon>Pleurodeles</taxon>
    </lineage>
</organism>
<protein>
    <submittedName>
        <fullName evidence="2">Uncharacterized protein</fullName>
    </submittedName>
</protein>
<reference evidence="2" key="1">
    <citation type="journal article" date="2022" name="bioRxiv">
        <title>Sequencing and chromosome-scale assembly of the giantPleurodeles waltlgenome.</title>
        <authorList>
            <person name="Brown T."/>
            <person name="Elewa A."/>
            <person name="Iarovenko S."/>
            <person name="Subramanian E."/>
            <person name="Araus A.J."/>
            <person name="Petzold A."/>
            <person name="Susuki M."/>
            <person name="Suzuki K.-i.T."/>
            <person name="Hayashi T."/>
            <person name="Toyoda A."/>
            <person name="Oliveira C."/>
            <person name="Osipova E."/>
            <person name="Leigh N.D."/>
            <person name="Simon A."/>
            <person name="Yun M.H."/>
        </authorList>
    </citation>
    <scope>NUCLEOTIDE SEQUENCE</scope>
    <source>
        <strain evidence="2">20211129_DDA</strain>
        <tissue evidence="2">Liver</tissue>
    </source>
</reference>
<accession>A0AAV7TDK1</accession>
<dbReference type="EMBL" id="JANPWB010000007">
    <property type="protein sequence ID" value="KAJ1174404.1"/>
    <property type="molecule type" value="Genomic_DNA"/>
</dbReference>
<comment type="caution">
    <text evidence="2">The sequence shown here is derived from an EMBL/GenBank/DDBJ whole genome shotgun (WGS) entry which is preliminary data.</text>
</comment>
<feature type="region of interest" description="Disordered" evidence="1">
    <location>
        <begin position="28"/>
        <end position="63"/>
    </location>
</feature>
<name>A0AAV7TDK1_PLEWA</name>
<proteinExistence type="predicted"/>
<gene>
    <name evidence="2" type="ORF">NDU88_006226</name>
</gene>
<evidence type="ECO:0000313" key="2">
    <source>
        <dbReference type="EMBL" id="KAJ1174404.1"/>
    </source>
</evidence>